<organism evidence="1 2">
    <name type="scientific">Halobacillus kuroshimensis</name>
    <dbReference type="NCBI Taxonomy" id="302481"/>
    <lineage>
        <taxon>Bacteria</taxon>
        <taxon>Bacillati</taxon>
        <taxon>Bacillota</taxon>
        <taxon>Bacilli</taxon>
        <taxon>Bacillales</taxon>
        <taxon>Bacillaceae</taxon>
        <taxon>Halobacillus</taxon>
    </lineage>
</organism>
<accession>A0ABS3DTW0</accession>
<dbReference type="RefSeq" id="WP_206932859.1">
    <property type="nucleotide sequence ID" value="NZ_JAEKJY010000001.1"/>
</dbReference>
<dbReference type="InterPro" id="IPR034660">
    <property type="entry name" value="DinB/YfiT-like"/>
</dbReference>
<evidence type="ECO:0000313" key="2">
    <source>
        <dbReference type="Proteomes" id="UP000663970"/>
    </source>
</evidence>
<sequence length="103" mass="11838">MNHVWSVTMKEVRDLTVKELDQREEGGDSTGALHLHTAAGEYVRQVISFEHRDVNEEEGLRWGDALVLGRRAVKSIHSAPVSLYIKQLKGVRRRTLERFEERG</sequence>
<reference evidence="1 2" key="1">
    <citation type="submission" date="2020-12" db="EMBL/GenBank/DDBJ databases">
        <title>Oil enriched cultivation method for isolating marine PHA-producing bacteria.</title>
        <authorList>
            <person name="Zheng W."/>
            <person name="Yu S."/>
            <person name="Huang Y."/>
        </authorList>
    </citation>
    <scope>NUCLEOTIDE SEQUENCE [LARGE SCALE GENOMIC DNA]</scope>
    <source>
        <strain evidence="1 2">SY-2-6</strain>
    </source>
</reference>
<dbReference type="Proteomes" id="UP000663970">
    <property type="component" value="Unassembled WGS sequence"/>
</dbReference>
<dbReference type="Gene3D" id="1.20.120.450">
    <property type="entry name" value="dinb family like domain"/>
    <property type="match status" value="1"/>
</dbReference>
<protein>
    <submittedName>
        <fullName evidence="1">Uncharacterized protein</fullName>
    </submittedName>
</protein>
<proteinExistence type="predicted"/>
<keyword evidence="2" id="KW-1185">Reference proteome</keyword>
<evidence type="ECO:0000313" key="1">
    <source>
        <dbReference type="EMBL" id="MBN8234770.1"/>
    </source>
</evidence>
<dbReference type="SUPFAM" id="SSF109854">
    <property type="entry name" value="DinB/YfiT-like putative metalloenzymes"/>
    <property type="match status" value="1"/>
</dbReference>
<name>A0ABS3DTW0_9BACI</name>
<gene>
    <name evidence="1" type="ORF">JF544_05895</name>
</gene>
<comment type="caution">
    <text evidence="1">The sequence shown here is derived from an EMBL/GenBank/DDBJ whole genome shotgun (WGS) entry which is preliminary data.</text>
</comment>
<dbReference type="EMBL" id="JAEKJY010000001">
    <property type="protein sequence ID" value="MBN8234770.1"/>
    <property type="molecule type" value="Genomic_DNA"/>
</dbReference>